<reference evidence="1" key="1">
    <citation type="journal article" date="2020" name="Stud. Mycol.">
        <title>101 Dothideomycetes genomes: a test case for predicting lifestyles and emergence of pathogens.</title>
        <authorList>
            <person name="Haridas S."/>
            <person name="Albert R."/>
            <person name="Binder M."/>
            <person name="Bloem J."/>
            <person name="Labutti K."/>
            <person name="Salamov A."/>
            <person name="Andreopoulos B."/>
            <person name="Baker S."/>
            <person name="Barry K."/>
            <person name="Bills G."/>
            <person name="Bluhm B."/>
            <person name="Cannon C."/>
            <person name="Castanera R."/>
            <person name="Culley D."/>
            <person name="Daum C."/>
            <person name="Ezra D."/>
            <person name="Gonzalez J."/>
            <person name="Henrissat B."/>
            <person name="Kuo A."/>
            <person name="Liang C."/>
            <person name="Lipzen A."/>
            <person name="Lutzoni F."/>
            <person name="Magnuson J."/>
            <person name="Mondo S."/>
            <person name="Nolan M."/>
            <person name="Ohm R."/>
            <person name="Pangilinan J."/>
            <person name="Park H.-J."/>
            <person name="Ramirez L."/>
            <person name="Alfaro M."/>
            <person name="Sun H."/>
            <person name="Tritt A."/>
            <person name="Yoshinaga Y."/>
            <person name="Zwiers L.-H."/>
            <person name="Turgeon B."/>
            <person name="Goodwin S."/>
            <person name="Spatafora J."/>
            <person name="Crous P."/>
            <person name="Grigoriev I."/>
        </authorList>
    </citation>
    <scope>NUCLEOTIDE SEQUENCE</scope>
    <source>
        <strain evidence="1">CBS 116435</strain>
    </source>
</reference>
<sequence>MDNVPSLISTQRKATGTLMTLRIPMVKECWLAHNRMQSCKYPSTPFPTSKYRVLPNDRVHLQNWSTPQLHHIHPSNGIDLLEQGNALVEKISSTFDIQHSFRYHQFIFPILPSPPKFSRDQLLKLYEKAPTAVQSSAENVKEAAAYCEQMMLR</sequence>
<accession>A0A9P4URJ2</accession>
<gene>
    <name evidence="1" type="ORF">K431DRAFT_35603</name>
</gene>
<proteinExistence type="predicted"/>
<evidence type="ECO:0000313" key="1">
    <source>
        <dbReference type="EMBL" id="KAF2722863.1"/>
    </source>
</evidence>
<dbReference type="Proteomes" id="UP000799441">
    <property type="component" value="Unassembled WGS sequence"/>
</dbReference>
<protein>
    <submittedName>
        <fullName evidence="1">Uncharacterized protein</fullName>
    </submittedName>
</protein>
<name>A0A9P4URJ2_9PEZI</name>
<dbReference type="AlphaFoldDB" id="A0A9P4URJ2"/>
<comment type="caution">
    <text evidence="1">The sequence shown here is derived from an EMBL/GenBank/DDBJ whole genome shotgun (WGS) entry which is preliminary data.</text>
</comment>
<evidence type="ECO:0000313" key="2">
    <source>
        <dbReference type="Proteomes" id="UP000799441"/>
    </source>
</evidence>
<dbReference type="EMBL" id="MU003779">
    <property type="protein sequence ID" value="KAF2722863.1"/>
    <property type="molecule type" value="Genomic_DNA"/>
</dbReference>
<organism evidence="1 2">
    <name type="scientific">Polychaeton citri CBS 116435</name>
    <dbReference type="NCBI Taxonomy" id="1314669"/>
    <lineage>
        <taxon>Eukaryota</taxon>
        <taxon>Fungi</taxon>
        <taxon>Dikarya</taxon>
        <taxon>Ascomycota</taxon>
        <taxon>Pezizomycotina</taxon>
        <taxon>Dothideomycetes</taxon>
        <taxon>Dothideomycetidae</taxon>
        <taxon>Capnodiales</taxon>
        <taxon>Capnodiaceae</taxon>
        <taxon>Polychaeton</taxon>
    </lineage>
</organism>
<keyword evidence="2" id="KW-1185">Reference proteome</keyword>